<accession>A0A1J5QVE5</accession>
<dbReference type="Pfam" id="PF00814">
    <property type="entry name" value="TsaD"/>
    <property type="match status" value="1"/>
</dbReference>
<dbReference type="CDD" id="cd24032">
    <property type="entry name" value="ASKHA_NBD_TsaB"/>
    <property type="match status" value="1"/>
</dbReference>
<dbReference type="InterPro" id="IPR000905">
    <property type="entry name" value="Gcp-like_dom"/>
</dbReference>
<evidence type="ECO:0000313" key="5">
    <source>
        <dbReference type="EMBL" id="OIQ83831.1"/>
    </source>
</evidence>
<feature type="domain" description="Gcp-like" evidence="4">
    <location>
        <begin position="29"/>
        <end position="133"/>
    </location>
</feature>
<reference evidence="5" key="1">
    <citation type="submission" date="2016-10" db="EMBL/GenBank/DDBJ databases">
        <title>Sequence of Gallionella enrichment culture.</title>
        <authorList>
            <person name="Poehlein A."/>
            <person name="Muehling M."/>
            <person name="Daniel R."/>
        </authorList>
    </citation>
    <scope>NUCLEOTIDE SEQUENCE</scope>
</reference>
<evidence type="ECO:0000256" key="2">
    <source>
        <dbReference type="ARBA" id="ARBA00022490"/>
    </source>
</evidence>
<protein>
    <submittedName>
        <fullName evidence="5">tRNA threonylcarbamoyladenosine biosynthesis protein TsaB</fullName>
    </submittedName>
</protein>
<sequence>MKIIALDTSTEYLSLALWQDGSVAVRELLAGQKHSELVLPLIRELLDESGLQLVDLDGIAFGEGPGSFTGLRIGCGVAQGLAFGAGLPVVGVCTLEALAQRAGAARVIACLDARMNEVYHAVYERDGDAWRTVSPPGLYPPALVPAVEGSGWCGIGSGWDNFGAVLDGVYGLQVDGKIAGAFPLARHMAELAAPRFACGEGKPAHDAAPLYVRNKVAFTIREREANR</sequence>
<dbReference type="InterPro" id="IPR022496">
    <property type="entry name" value="T6A_TsaB"/>
</dbReference>
<comment type="caution">
    <text evidence="5">The sequence shown here is derived from an EMBL/GenBank/DDBJ whole genome shotgun (WGS) entry which is preliminary data.</text>
</comment>
<organism evidence="5">
    <name type="scientific">mine drainage metagenome</name>
    <dbReference type="NCBI Taxonomy" id="410659"/>
    <lineage>
        <taxon>unclassified sequences</taxon>
        <taxon>metagenomes</taxon>
        <taxon>ecological metagenomes</taxon>
    </lineage>
</organism>
<dbReference type="Gene3D" id="3.30.420.40">
    <property type="match status" value="2"/>
</dbReference>
<dbReference type="InterPro" id="IPR043129">
    <property type="entry name" value="ATPase_NBD"/>
</dbReference>
<dbReference type="GO" id="GO:0005829">
    <property type="term" value="C:cytosol"/>
    <property type="evidence" value="ECO:0007669"/>
    <property type="project" value="TreeGrafter"/>
</dbReference>
<dbReference type="FunFam" id="3.30.420.40:FF:000097">
    <property type="entry name" value="tRNA threonylcarbamoyladenosine biosynthesis protein TsaB"/>
    <property type="match status" value="1"/>
</dbReference>
<comment type="subcellular location">
    <subcellularLocation>
        <location evidence="1">Cytoplasm</location>
    </subcellularLocation>
</comment>
<dbReference type="SUPFAM" id="SSF53067">
    <property type="entry name" value="Actin-like ATPase domain"/>
    <property type="match status" value="2"/>
</dbReference>
<dbReference type="NCBIfam" id="TIGR03725">
    <property type="entry name" value="T6A_YeaZ"/>
    <property type="match status" value="1"/>
</dbReference>
<name>A0A1J5QVE5_9ZZZZ</name>
<keyword evidence="2" id="KW-0963">Cytoplasm</keyword>
<dbReference type="EMBL" id="MLJW01000668">
    <property type="protein sequence ID" value="OIQ83831.1"/>
    <property type="molecule type" value="Genomic_DNA"/>
</dbReference>
<proteinExistence type="predicted"/>
<dbReference type="GO" id="GO:0002949">
    <property type="term" value="P:tRNA threonylcarbamoyladenosine modification"/>
    <property type="evidence" value="ECO:0007669"/>
    <property type="project" value="InterPro"/>
</dbReference>
<dbReference type="PANTHER" id="PTHR11735">
    <property type="entry name" value="TRNA N6-ADENOSINE THREONYLCARBAMOYLTRANSFERASE"/>
    <property type="match status" value="1"/>
</dbReference>
<evidence type="ECO:0000256" key="1">
    <source>
        <dbReference type="ARBA" id="ARBA00004496"/>
    </source>
</evidence>
<dbReference type="PANTHER" id="PTHR11735:SF11">
    <property type="entry name" value="TRNA THREONYLCARBAMOYLADENOSINE BIOSYNTHESIS PROTEIN TSAB"/>
    <property type="match status" value="1"/>
</dbReference>
<evidence type="ECO:0000259" key="4">
    <source>
        <dbReference type="Pfam" id="PF00814"/>
    </source>
</evidence>
<keyword evidence="3" id="KW-0819">tRNA processing</keyword>
<evidence type="ECO:0000256" key="3">
    <source>
        <dbReference type="ARBA" id="ARBA00022694"/>
    </source>
</evidence>
<gene>
    <name evidence="5" type="primary">tsaB_9</name>
    <name evidence="5" type="ORF">GALL_343500</name>
</gene>
<dbReference type="AlphaFoldDB" id="A0A1J5QVE5"/>